<accession>A0A5B7IA19</accession>
<sequence>MAADQEVELAPLRYKCLEIIRNRELACNYGNYLSEVSLDSHALGIIKWWVYNIDSQTKSLRSSPPLFELFADASLTGSGASVGPSKTGGH</sequence>
<dbReference type="Proteomes" id="UP000324222">
    <property type="component" value="Unassembled WGS sequence"/>
</dbReference>
<organism evidence="1 2">
    <name type="scientific">Portunus trituberculatus</name>
    <name type="common">Swimming crab</name>
    <name type="synonym">Neptunus trituberculatus</name>
    <dbReference type="NCBI Taxonomy" id="210409"/>
    <lineage>
        <taxon>Eukaryota</taxon>
        <taxon>Metazoa</taxon>
        <taxon>Ecdysozoa</taxon>
        <taxon>Arthropoda</taxon>
        <taxon>Crustacea</taxon>
        <taxon>Multicrustacea</taxon>
        <taxon>Malacostraca</taxon>
        <taxon>Eumalacostraca</taxon>
        <taxon>Eucarida</taxon>
        <taxon>Decapoda</taxon>
        <taxon>Pleocyemata</taxon>
        <taxon>Brachyura</taxon>
        <taxon>Eubrachyura</taxon>
        <taxon>Portunoidea</taxon>
        <taxon>Portunidae</taxon>
        <taxon>Portuninae</taxon>
        <taxon>Portunus</taxon>
    </lineage>
</organism>
<name>A0A5B7IA19_PORTR</name>
<dbReference type="AlphaFoldDB" id="A0A5B7IA19"/>
<dbReference type="EMBL" id="VSRR010048241">
    <property type="protein sequence ID" value="MPC78367.1"/>
    <property type="molecule type" value="Genomic_DNA"/>
</dbReference>
<reference evidence="1 2" key="1">
    <citation type="submission" date="2019-05" db="EMBL/GenBank/DDBJ databases">
        <title>Another draft genome of Portunus trituberculatus and its Hox gene families provides insights of decapod evolution.</title>
        <authorList>
            <person name="Jeong J.-H."/>
            <person name="Song I."/>
            <person name="Kim S."/>
            <person name="Choi T."/>
            <person name="Kim D."/>
            <person name="Ryu S."/>
            <person name="Kim W."/>
        </authorList>
    </citation>
    <scope>NUCLEOTIDE SEQUENCE [LARGE SCALE GENOMIC DNA]</scope>
    <source>
        <tissue evidence="1">Muscle</tissue>
    </source>
</reference>
<dbReference type="OrthoDB" id="2348824at2759"/>
<keyword evidence="2" id="KW-1185">Reference proteome</keyword>
<comment type="caution">
    <text evidence="1">The sequence shown here is derived from an EMBL/GenBank/DDBJ whole genome shotgun (WGS) entry which is preliminary data.</text>
</comment>
<proteinExistence type="predicted"/>
<evidence type="ECO:0000313" key="2">
    <source>
        <dbReference type="Proteomes" id="UP000324222"/>
    </source>
</evidence>
<gene>
    <name evidence="1" type="ORF">E2C01_072852</name>
</gene>
<evidence type="ECO:0000313" key="1">
    <source>
        <dbReference type="EMBL" id="MPC78367.1"/>
    </source>
</evidence>
<protein>
    <submittedName>
        <fullName evidence="1">Uncharacterized protein</fullName>
    </submittedName>
</protein>